<name>A0A9D1A6Z2_9FIRM</name>
<dbReference type="AlphaFoldDB" id="A0A9D1A6Z2"/>
<comment type="function">
    <text evidence="2">May play the central regulatory role in sporulation. It may be an element of the effector pathway responsible for the activation of sporulation genes in response to nutritional stress. Spo0A may act in concert with spo0H (a sigma factor) to control the expression of some genes that are critical to the sporulation process.</text>
</comment>
<evidence type="ECO:0000259" key="4">
    <source>
        <dbReference type="PROSITE" id="PS50110"/>
    </source>
</evidence>
<evidence type="ECO:0000256" key="2">
    <source>
        <dbReference type="ARBA" id="ARBA00024867"/>
    </source>
</evidence>
<feature type="modified residue" description="4-aspartylphosphate" evidence="3">
    <location>
        <position position="58"/>
    </location>
</feature>
<evidence type="ECO:0000259" key="5">
    <source>
        <dbReference type="PROSITE" id="PS50930"/>
    </source>
</evidence>
<dbReference type="PANTHER" id="PTHR37299:SF1">
    <property type="entry name" value="STAGE 0 SPORULATION PROTEIN A HOMOLOG"/>
    <property type="match status" value="1"/>
</dbReference>
<dbReference type="Gene3D" id="2.40.50.1020">
    <property type="entry name" value="LytTr DNA-binding domain"/>
    <property type="match status" value="1"/>
</dbReference>
<organism evidence="6 7">
    <name type="scientific">Candidatus Avoscillospira stercoripullorum</name>
    <dbReference type="NCBI Taxonomy" id="2840709"/>
    <lineage>
        <taxon>Bacteria</taxon>
        <taxon>Bacillati</taxon>
        <taxon>Bacillota</taxon>
        <taxon>Clostridia</taxon>
        <taxon>Eubacteriales</taxon>
        <taxon>Oscillospiraceae</taxon>
        <taxon>Oscillospiraceae incertae sedis</taxon>
        <taxon>Candidatus Avoscillospira</taxon>
    </lineage>
</organism>
<dbReference type="Proteomes" id="UP000824258">
    <property type="component" value="Unassembled WGS sequence"/>
</dbReference>
<accession>A0A9D1A6Z2</accession>
<dbReference type="InterPro" id="IPR046947">
    <property type="entry name" value="LytR-like"/>
</dbReference>
<dbReference type="PANTHER" id="PTHR37299">
    <property type="entry name" value="TRANSCRIPTIONAL REGULATOR-RELATED"/>
    <property type="match status" value="1"/>
</dbReference>
<dbReference type="Gene3D" id="3.40.50.2300">
    <property type="match status" value="1"/>
</dbReference>
<evidence type="ECO:0000313" key="7">
    <source>
        <dbReference type="Proteomes" id="UP000824258"/>
    </source>
</evidence>
<evidence type="ECO:0000313" key="6">
    <source>
        <dbReference type="EMBL" id="HIR09049.1"/>
    </source>
</evidence>
<protein>
    <recommendedName>
        <fullName evidence="1">Stage 0 sporulation protein A homolog</fullName>
    </recommendedName>
</protein>
<dbReference type="InterPro" id="IPR011006">
    <property type="entry name" value="CheY-like_superfamily"/>
</dbReference>
<evidence type="ECO:0000256" key="1">
    <source>
        <dbReference type="ARBA" id="ARBA00018672"/>
    </source>
</evidence>
<dbReference type="Pfam" id="PF00072">
    <property type="entry name" value="Response_reg"/>
    <property type="match status" value="1"/>
</dbReference>
<comment type="caution">
    <text evidence="6">The sequence shown here is derived from an EMBL/GenBank/DDBJ whole genome shotgun (WGS) entry which is preliminary data.</text>
</comment>
<dbReference type="PROSITE" id="PS50930">
    <property type="entry name" value="HTH_LYTTR"/>
    <property type="match status" value="1"/>
</dbReference>
<dbReference type="EMBL" id="DVGD01000042">
    <property type="protein sequence ID" value="HIR09049.1"/>
    <property type="molecule type" value="Genomic_DNA"/>
</dbReference>
<dbReference type="InterPro" id="IPR001789">
    <property type="entry name" value="Sig_transdc_resp-reg_receiver"/>
</dbReference>
<dbReference type="InterPro" id="IPR007492">
    <property type="entry name" value="LytTR_DNA-bd_dom"/>
</dbReference>
<dbReference type="SMART" id="SM00448">
    <property type="entry name" value="REC"/>
    <property type="match status" value="1"/>
</dbReference>
<dbReference type="GO" id="GO:0003677">
    <property type="term" value="F:DNA binding"/>
    <property type="evidence" value="ECO:0007669"/>
    <property type="project" value="InterPro"/>
</dbReference>
<dbReference type="GO" id="GO:0000156">
    <property type="term" value="F:phosphorelay response regulator activity"/>
    <property type="evidence" value="ECO:0007669"/>
    <property type="project" value="InterPro"/>
</dbReference>
<gene>
    <name evidence="6" type="ORF">IAA70_01450</name>
</gene>
<dbReference type="PROSITE" id="PS50110">
    <property type="entry name" value="RESPONSE_REGULATORY"/>
    <property type="match status" value="1"/>
</dbReference>
<feature type="domain" description="HTH LytTR-type" evidence="5">
    <location>
        <begin position="129"/>
        <end position="228"/>
    </location>
</feature>
<proteinExistence type="predicted"/>
<sequence>MLTIAICDDEALHRQNTMNVLLRHAAAYDPVLREFESPATLLAAIEKERYAPEIAFLDIQMEENGIALAQTINRRCPSCAVIFLTSYLNFATEVYETKHVYFILKEQLEERVDAALARALQQMRDEKVLVYRSGSSLGTIPAREILYLERVLRQTRIMTMKGEVWSKEEPAKLLQGAVGERFVRCHQSYWVNLEKAKVWNRAEFTLEDGTRIPISRTYRSEAQALFFKHLGRRL</sequence>
<evidence type="ECO:0000256" key="3">
    <source>
        <dbReference type="PROSITE-ProRule" id="PRU00169"/>
    </source>
</evidence>
<dbReference type="Pfam" id="PF04397">
    <property type="entry name" value="LytTR"/>
    <property type="match status" value="1"/>
</dbReference>
<dbReference type="SUPFAM" id="SSF52172">
    <property type="entry name" value="CheY-like"/>
    <property type="match status" value="1"/>
</dbReference>
<keyword evidence="3" id="KW-0597">Phosphoprotein</keyword>
<reference evidence="6" key="1">
    <citation type="submission" date="2020-10" db="EMBL/GenBank/DDBJ databases">
        <authorList>
            <person name="Gilroy R."/>
        </authorList>
    </citation>
    <scope>NUCLEOTIDE SEQUENCE</scope>
    <source>
        <strain evidence="6">ChiHjej9B8-7071</strain>
    </source>
</reference>
<dbReference type="SMART" id="SM00850">
    <property type="entry name" value="LytTR"/>
    <property type="match status" value="1"/>
</dbReference>
<reference evidence="6" key="2">
    <citation type="journal article" date="2021" name="PeerJ">
        <title>Extensive microbial diversity within the chicken gut microbiome revealed by metagenomics and culture.</title>
        <authorList>
            <person name="Gilroy R."/>
            <person name="Ravi A."/>
            <person name="Getino M."/>
            <person name="Pursley I."/>
            <person name="Horton D.L."/>
            <person name="Alikhan N.F."/>
            <person name="Baker D."/>
            <person name="Gharbi K."/>
            <person name="Hall N."/>
            <person name="Watson M."/>
            <person name="Adriaenssens E.M."/>
            <person name="Foster-Nyarko E."/>
            <person name="Jarju S."/>
            <person name="Secka A."/>
            <person name="Antonio M."/>
            <person name="Oren A."/>
            <person name="Chaudhuri R.R."/>
            <person name="La Ragione R."/>
            <person name="Hildebrand F."/>
            <person name="Pallen M.J."/>
        </authorList>
    </citation>
    <scope>NUCLEOTIDE SEQUENCE</scope>
    <source>
        <strain evidence="6">ChiHjej9B8-7071</strain>
    </source>
</reference>
<feature type="domain" description="Response regulatory" evidence="4">
    <location>
        <begin position="3"/>
        <end position="120"/>
    </location>
</feature>